<name>A0A4P9Z6D7_9FUNG</name>
<feature type="compositionally biased region" description="Low complexity" evidence="1">
    <location>
        <begin position="814"/>
        <end position="829"/>
    </location>
</feature>
<feature type="region of interest" description="Disordered" evidence="1">
    <location>
        <begin position="814"/>
        <end position="852"/>
    </location>
</feature>
<feature type="region of interest" description="Disordered" evidence="1">
    <location>
        <begin position="209"/>
        <end position="257"/>
    </location>
</feature>
<evidence type="ECO:0000313" key="3">
    <source>
        <dbReference type="Proteomes" id="UP000278143"/>
    </source>
</evidence>
<evidence type="ECO:0000313" key="2">
    <source>
        <dbReference type="EMBL" id="RKP27230.1"/>
    </source>
</evidence>
<feature type="region of interest" description="Disordered" evidence="1">
    <location>
        <begin position="383"/>
        <end position="446"/>
    </location>
</feature>
<evidence type="ECO:0000256" key="1">
    <source>
        <dbReference type="SAM" id="MobiDB-lite"/>
    </source>
</evidence>
<proteinExistence type="predicted"/>
<feature type="compositionally biased region" description="Basic and acidic residues" evidence="1">
    <location>
        <begin position="354"/>
        <end position="368"/>
    </location>
</feature>
<sequence>MHAYRRWRDRCSNGDSGHASKPASPTTSGRWSNSPSLSSPILEIDILASSTLKAHESPVAVPERHPSAVHGRRFRNCVQPCDSSSTDTPSSNCDAIPTHADHHQATPSSDSSFVAGKHALPEQQSLPDEEYAGRNSTHLAEDASAMEAGRRTATAHDDPAADHHCMHATATSTAMPTCQDALFRPHPLQAAALPEASCQHDYPQEWQLNEANEEEQRMSRRQKKKKSKKHKQHAGNDDGDNSNNHRTKTRHGKKDHAAKRALLALPEKYRRPAQGLERVMHASKGTPAHGHSYGGAVGGGGGEGGVRAHAGIHVRAGHHADSPSTSNRDGIDGWTEKDLQRATEKQAAQLQAQRAKEAAQRLRRQAEEARREHLLNQWRDMVNGKLQSGPPAAAASTRWSLSSSSASTARVNGSSHRHARGRPFDWPARSQPSSSSTSNPVLPASRRTRPVMPLAYPTPPAYRPGYGYGYGYGYGVPGGRRNSDGNHSGHSMGGGGGGGRIDRWLSEAYVGMAPSDITPSPPISFRQMSSSCQQHRLHRDGWSAPSSDIPEEAGAMPLASMAAYPLPASATFYHHHHHPPQQQQHPGYHLPPGYSHPPIAPPSIAVAANATLPYMPSQPGHDQRWCMDHGNTLFAPYHTHLSHPGHAMARPSLDYAPLMAHKAWHVPSTATAAYHYHRPDVFGTAASRRQPVNPNSNSNDDDDDDDDQPLTASLMRRPSSMPPANQGSTQQQQQLQRPYISMPMNNGPATSIDRGNQHIDYGGNCGDSSQHQHHLDRSLLAESEMEAEASAAWTSVGVPPACVKGWRRMAMEAPTSTTIDTATTPAYADSIEDSSPEEASTSTESSSSSSSS</sequence>
<feature type="compositionally biased region" description="Low complexity" evidence="1">
    <location>
        <begin position="430"/>
        <end position="445"/>
    </location>
</feature>
<feature type="compositionally biased region" description="Basic residues" evidence="1">
    <location>
        <begin position="219"/>
        <end position="233"/>
    </location>
</feature>
<feature type="compositionally biased region" description="Basic residues" evidence="1">
    <location>
        <begin position="245"/>
        <end position="257"/>
    </location>
</feature>
<dbReference type="AlphaFoldDB" id="A0A4P9Z6D7"/>
<feature type="region of interest" description="Disordered" evidence="1">
    <location>
        <begin position="80"/>
        <end position="114"/>
    </location>
</feature>
<feature type="region of interest" description="Disordered" evidence="1">
    <location>
        <begin position="339"/>
        <end position="368"/>
    </location>
</feature>
<gene>
    <name evidence="2" type="ORF">SYNPS1DRAFT_27109</name>
</gene>
<feature type="compositionally biased region" description="Polar residues" evidence="1">
    <location>
        <begin position="23"/>
        <end position="36"/>
    </location>
</feature>
<dbReference type="EMBL" id="KZ989246">
    <property type="protein sequence ID" value="RKP27230.1"/>
    <property type="molecule type" value="Genomic_DNA"/>
</dbReference>
<keyword evidence="3" id="KW-1185">Reference proteome</keyword>
<reference evidence="3" key="1">
    <citation type="journal article" date="2018" name="Nat. Microbiol.">
        <title>Leveraging single-cell genomics to expand the fungal tree of life.</title>
        <authorList>
            <person name="Ahrendt S.R."/>
            <person name="Quandt C.A."/>
            <person name="Ciobanu D."/>
            <person name="Clum A."/>
            <person name="Salamov A."/>
            <person name="Andreopoulos B."/>
            <person name="Cheng J.F."/>
            <person name="Woyke T."/>
            <person name="Pelin A."/>
            <person name="Henrissat B."/>
            <person name="Reynolds N.K."/>
            <person name="Benny G.L."/>
            <person name="Smith M.E."/>
            <person name="James T.Y."/>
            <person name="Grigoriev I.V."/>
        </authorList>
    </citation>
    <scope>NUCLEOTIDE SEQUENCE [LARGE SCALE GENOMIC DNA]</scope>
    <source>
        <strain evidence="3">Benny S71-1</strain>
    </source>
</reference>
<feature type="compositionally biased region" description="Low complexity" evidence="1">
    <location>
        <begin position="392"/>
        <end position="414"/>
    </location>
</feature>
<dbReference type="Proteomes" id="UP000278143">
    <property type="component" value="Unassembled WGS sequence"/>
</dbReference>
<feature type="compositionally biased region" description="Acidic residues" evidence="1">
    <location>
        <begin position="699"/>
        <end position="708"/>
    </location>
</feature>
<feature type="region of interest" description="Disordered" evidence="1">
    <location>
        <begin position="684"/>
        <end position="777"/>
    </location>
</feature>
<feature type="compositionally biased region" description="Low complexity" evidence="1">
    <location>
        <begin position="837"/>
        <end position="852"/>
    </location>
</feature>
<feature type="compositionally biased region" description="Low complexity" evidence="1">
    <location>
        <begin position="80"/>
        <end position="93"/>
    </location>
</feature>
<dbReference type="OrthoDB" id="10682916at2759"/>
<accession>A0A4P9Z6D7</accession>
<organism evidence="2 3">
    <name type="scientific">Syncephalis pseudoplumigaleata</name>
    <dbReference type="NCBI Taxonomy" id="1712513"/>
    <lineage>
        <taxon>Eukaryota</taxon>
        <taxon>Fungi</taxon>
        <taxon>Fungi incertae sedis</taxon>
        <taxon>Zoopagomycota</taxon>
        <taxon>Zoopagomycotina</taxon>
        <taxon>Zoopagomycetes</taxon>
        <taxon>Zoopagales</taxon>
        <taxon>Piptocephalidaceae</taxon>
        <taxon>Syncephalis</taxon>
    </lineage>
</organism>
<protein>
    <submittedName>
        <fullName evidence="2">Uncharacterized protein</fullName>
    </submittedName>
</protein>
<feature type="region of interest" description="Disordered" evidence="1">
    <location>
        <begin position="1"/>
        <end position="36"/>
    </location>
</feature>